<accession>A0ACC2V962</accession>
<keyword evidence="2" id="KW-1185">Reference proteome</keyword>
<gene>
    <name evidence="1" type="ORF">QFC21_005576</name>
</gene>
<dbReference type="Proteomes" id="UP001227268">
    <property type="component" value="Unassembled WGS sequence"/>
</dbReference>
<evidence type="ECO:0000313" key="1">
    <source>
        <dbReference type="EMBL" id="KAJ9095704.1"/>
    </source>
</evidence>
<protein>
    <submittedName>
        <fullName evidence="1">Uncharacterized protein</fullName>
    </submittedName>
</protein>
<organism evidence="1 2">
    <name type="scientific">Naganishia friedmannii</name>
    <dbReference type="NCBI Taxonomy" id="89922"/>
    <lineage>
        <taxon>Eukaryota</taxon>
        <taxon>Fungi</taxon>
        <taxon>Dikarya</taxon>
        <taxon>Basidiomycota</taxon>
        <taxon>Agaricomycotina</taxon>
        <taxon>Tremellomycetes</taxon>
        <taxon>Filobasidiales</taxon>
        <taxon>Filobasidiaceae</taxon>
        <taxon>Naganishia</taxon>
    </lineage>
</organism>
<sequence>MSQLDIAPSQGDRKAEIEIYEHELKDIDYQDGGRGGNSHQAVHAVAQQTLAEGQSPWKVILANPRLLALIMVVQSNAIIVGVEFSLPGNLLGIQLMGYYSEKSANYQVEAQHLSVSDRFGRRICLFTVIFFTVTGVIIEVVANDWKQWLGSKIVVGFATGIMQSAVPTYVSEVSPREIRGIMLSFFNMAIGGLFATVVPWATTRAYPDVNDHRSFRIPLYIAVALPVITLLLELFMLVESPQWLLMRGRTADARKSIRFMYPKVSEEEIDMTCAQLAYTLEKEAAEAELNKQSTYLDCFKGVDLRRTFCAVFPPITQNLTGQNLAGTYATCKPQGYSRFISLTDFFTLAKQKDPLTVGLAANFMSFFLIESKKVGRFFLLFSGVIVMTGCMLAIAAIDTAKHSNFDTGTGSLLVFFVSLFLAASTLGPGVSGWAYTGESGSSRLRAKTTTLGTVGNAIIGLIMTTVLPYLLSADYGAKWGAKTGYLFAGLGAVCIVLLWFFIPDFTGRSYAQLDELFLRRIPARKFASTECTGDYGRDVTAGEVEAMAGMH</sequence>
<evidence type="ECO:0000313" key="2">
    <source>
        <dbReference type="Proteomes" id="UP001227268"/>
    </source>
</evidence>
<name>A0ACC2V962_9TREE</name>
<comment type="caution">
    <text evidence="1">The sequence shown here is derived from an EMBL/GenBank/DDBJ whole genome shotgun (WGS) entry which is preliminary data.</text>
</comment>
<proteinExistence type="predicted"/>
<dbReference type="EMBL" id="JASBWT010000021">
    <property type="protein sequence ID" value="KAJ9095704.1"/>
    <property type="molecule type" value="Genomic_DNA"/>
</dbReference>
<reference evidence="1" key="1">
    <citation type="submission" date="2023-04" db="EMBL/GenBank/DDBJ databases">
        <title>Draft Genome sequencing of Naganishia species isolated from polar environments using Oxford Nanopore Technology.</title>
        <authorList>
            <person name="Leo P."/>
            <person name="Venkateswaran K."/>
        </authorList>
    </citation>
    <scope>NUCLEOTIDE SEQUENCE</scope>
    <source>
        <strain evidence="1">MNA-CCFEE 5423</strain>
    </source>
</reference>